<dbReference type="Pfam" id="PF12509">
    <property type="entry name" value="DUF3715"/>
    <property type="match status" value="1"/>
</dbReference>
<accession>A0A7K9SZV4</accession>
<feature type="non-terminal residue" evidence="2">
    <location>
        <position position="206"/>
    </location>
</feature>
<proteinExistence type="predicted"/>
<dbReference type="AlphaFoldDB" id="A0A7K9SZV4"/>
<gene>
    <name evidence="2" type="primary">Fam208a</name>
    <name evidence="2" type="ORF">GALDEA_R15695</name>
</gene>
<dbReference type="Proteomes" id="UP000566440">
    <property type="component" value="Unassembled WGS sequence"/>
</dbReference>
<dbReference type="InterPro" id="IPR022188">
    <property type="entry name" value="TASOR_DUF3715"/>
</dbReference>
<sequence>GFQAESEESSSLLQRAVAVLQSSYLHSTSQGVFRYSQAILVEKDVFLSELKAFAQAKEAAGYSQEELEETFAFLLFDSEEEAKEVCQTGLRVNSSSIATLGDPAKGVYISKYSDCLHPRPWYHGKSGYILICKLIKGKVKVVSENHTTSSPCPSPGYDCHVSRSRNHTACKSSHCQAFLQSQYYVYEVAGGSAAERPRQICPYIVL</sequence>
<dbReference type="SUPFAM" id="SSF56399">
    <property type="entry name" value="ADP-ribosylation"/>
    <property type="match status" value="1"/>
</dbReference>
<dbReference type="GO" id="GO:0045814">
    <property type="term" value="P:negative regulation of gene expression, epigenetic"/>
    <property type="evidence" value="ECO:0007669"/>
    <property type="project" value="InterPro"/>
</dbReference>
<reference evidence="2 3" key="1">
    <citation type="submission" date="2019-09" db="EMBL/GenBank/DDBJ databases">
        <title>Bird 10,000 Genomes (B10K) Project - Family phase.</title>
        <authorList>
            <person name="Zhang G."/>
        </authorList>
    </citation>
    <scope>NUCLEOTIDE SEQUENCE [LARGE SCALE GENOMIC DNA]</scope>
    <source>
        <strain evidence="2">B10K-DU-001-62</strain>
        <tissue evidence="2">Muscle</tissue>
    </source>
</reference>
<feature type="non-terminal residue" evidence="2">
    <location>
        <position position="1"/>
    </location>
</feature>
<dbReference type="PANTHER" id="PTHR16207">
    <property type="entry name" value="SET DOMAIN-CONTAINING PROTEIN"/>
    <property type="match status" value="1"/>
</dbReference>
<evidence type="ECO:0000313" key="2">
    <source>
        <dbReference type="EMBL" id="NXI41390.1"/>
    </source>
</evidence>
<name>A0A7K9SZV4_9PICI</name>
<keyword evidence="3" id="KW-1185">Reference proteome</keyword>
<evidence type="ECO:0000313" key="3">
    <source>
        <dbReference type="Proteomes" id="UP000566440"/>
    </source>
</evidence>
<dbReference type="Gene3D" id="3.90.228.10">
    <property type="match status" value="1"/>
</dbReference>
<dbReference type="PANTHER" id="PTHR16207:SF10">
    <property type="entry name" value="PROTEIN TASOR 2"/>
    <property type="match status" value="1"/>
</dbReference>
<dbReference type="EMBL" id="VWZX01005637">
    <property type="protein sequence ID" value="NXI41390.1"/>
    <property type="molecule type" value="Genomic_DNA"/>
</dbReference>
<comment type="caution">
    <text evidence="2">The sequence shown here is derived from an EMBL/GenBank/DDBJ whole genome shotgun (WGS) entry which is preliminary data.</text>
</comment>
<dbReference type="InterPro" id="IPR046432">
    <property type="entry name" value="TASOR"/>
</dbReference>
<protein>
    <submittedName>
        <fullName evidence="2">TASOR protein</fullName>
    </submittedName>
</protein>
<feature type="domain" description="TASOR pseudo-PARP" evidence="1">
    <location>
        <begin position="59"/>
        <end position="202"/>
    </location>
</feature>
<organism evidence="2 3">
    <name type="scientific">Galbula dea</name>
    <dbReference type="NCBI Taxonomy" id="1109041"/>
    <lineage>
        <taxon>Eukaryota</taxon>
        <taxon>Metazoa</taxon>
        <taxon>Chordata</taxon>
        <taxon>Craniata</taxon>
        <taxon>Vertebrata</taxon>
        <taxon>Euteleostomi</taxon>
        <taxon>Archelosauria</taxon>
        <taxon>Archosauria</taxon>
        <taxon>Dinosauria</taxon>
        <taxon>Saurischia</taxon>
        <taxon>Theropoda</taxon>
        <taxon>Coelurosauria</taxon>
        <taxon>Aves</taxon>
        <taxon>Neognathae</taxon>
        <taxon>Neoaves</taxon>
        <taxon>Telluraves</taxon>
        <taxon>Coraciimorphae</taxon>
        <taxon>Piciformes</taxon>
        <taxon>Galbulidae</taxon>
        <taxon>Galbula</taxon>
    </lineage>
</organism>
<evidence type="ECO:0000259" key="1">
    <source>
        <dbReference type="Pfam" id="PF12509"/>
    </source>
</evidence>
<dbReference type="OrthoDB" id="5960959at2759"/>
<dbReference type="GO" id="GO:0005654">
    <property type="term" value="C:nucleoplasm"/>
    <property type="evidence" value="ECO:0007669"/>
    <property type="project" value="TreeGrafter"/>
</dbReference>